<comment type="similarity">
    <text evidence="1">Belongs to the class I-like SAM-binding methyltransferase superfamily. NNMT/PNMT/TEMT family.</text>
</comment>
<dbReference type="GO" id="GO:0032259">
    <property type="term" value="P:methylation"/>
    <property type="evidence" value="ECO:0007669"/>
    <property type="project" value="UniProtKB-KW"/>
</dbReference>
<sequence>MEEEEKIFFPEHYETKFDPYAYLTHYYSRKALDDGTRLSLFALPTFARIIEREMREDERQSLIDIGAGPTVYTAICFRDVVKRVCLTDFLQKNLDILNDWLDRKRTFDWSPLIRIVCRMEGECLVSGDEVHDIEEQARSLVTAGGIYHADVTTSPCCQRERLPIQQFDILVSVFCLESACTNYESYCQAMANMLELLRPGGRLIIGSVLDEDRYVSGKSTVFSLLALSEEEIRLAAEKNDIDMQSARKFVLEDDGVMFFIATKNQH</sequence>
<dbReference type="OMA" id="MFIMATK"/>
<protein>
    <submittedName>
        <fullName evidence="5">Putative methyltransferase B0303.2</fullName>
    </submittedName>
</protein>
<dbReference type="PROSITE" id="PS51681">
    <property type="entry name" value="SAM_MT_NNMT_PNMT_TEMT"/>
    <property type="match status" value="1"/>
</dbReference>
<comment type="caution">
    <text evidence="5">The sequence shown here is derived from an EMBL/GenBank/DDBJ whole genome shotgun (WGS) entry which is preliminary data.</text>
</comment>
<proteinExistence type="inferred from homology"/>
<dbReference type="AlphaFoldDB" id="A0A0B2UVM5"/>
<dbReference type="GO" id="GO:0005829">
    <property type="term" value="C:cytosol"/>
    <property type="evidence" value="ECO:0007669"/>
    <property type="project" value="TreeGrafter"/>
</dbReference>
<evidence type="ECO:0000256" key="3">
    <source>
        <dbReference type="ARBA" id="ARBA00022679"/>
    </source>
</evidence>
<dbReference type="InterPro" id="IPR053384">
    <property type="entry name" value="SAM-dep_methyltransferase"/>
</dbReference>
<dbReference type="SUPFAM" id="SSF53335">
    <property type="entry name" value="S-adenosyl-L-methionine-dependent methyltransferases"/>
    <property type="match status" value="1"/>
</dbReference>
<dbReference type="Pfam" id="PF01234">
    <property type="entry name" value="NNMT_PNMT_TEMT"/>
    <property type="match status" value="1"/>
</dbReference>
<dbReference type="NCBIfam" id="NF041360">
    <property type="entry name" value="GntF_guanitoxin"/>
    <property type="match status" value="1"/>
</dbReference>
<dbReference type="EMBL" id="JPKZ01003108">
    <property type="protein sequence ID" value="KHN73468.1"/>
    <property type="molecule type" value="Genomic_DNA"/>
</dbReference>
<evidence type="ECO:0000313" key="6">
    <source>
        <dbReference type="Proteomes" id="UP000031036"/>
    </source>
</evidence>
<dbReference type="Proteomes" id="UP000031036">
    <property type="component" value="Unassembled WGS sequence"/>
</dbReference>
<keyword evidence="4" id="KW-0949">S-adenosyl-L-methionine</keyword>
<dbReference type="PANTHER" id="PTHR10867:SF38">
    <property type="entry name" value="NICOTINAMIDE N-METHYLTRANSFERASE"/>
    <property type="match status" value="1"/>
</dbReference>
<evidence type="ECO:0000256" key="4">
    <source>
        <dbReference type="ARBA" id="ARBA00022691"/>
    </source>
</evidence>
<gene>
    <name evidence="5" type="ORF">Tcan_18265</name>
</gene>
<keyword evidence="6" id="KW-1185">Reference proteome</keyword>
<organism evidence="5 6">
    <name type="scientific">Toxocara canis</name>
    <name type="common">Canine roundworm</name>
    <dbReference type="NCBI Taxonomy" id="6265"/>
    <lineage>
        <taxon>Eukaryota</taxon>
        <taxon>Metazoa</taxon>
        <taxon>Ecdysozoa</taxon>
        <taxon>Nematoda</taxon>
        <taxon>Chromadorea</taxon>
        <taxon>Rhabditida</taxon>
        <taxon>Spirurina</taxon>
        <taxon>Ascaridomorpha</taxon>
        <taxon>Ascaridoidea</taxon>
        <taxon>Toxocaridae</taxon>
        <taxon>Toxocara</taxon>
    </lineage>
</organism>
<keyword evidence="3 5" id="KW-0808">Transferase</keyword>
<evidence type="ECO:0000313" key="5">
    <source>
        <dbReference type="EMBL" id="KHN73468.1"/>
    </source>
</evidence>
<evidence type="ECO:0000256" key="2">
    <source>
        <dbReference type="ARBA" id="ARBA00022603"/>
    </source>
</evidence>
<dbReference type="InterPro" id="IPR029063">
    <property type="entry name" value="SAM-dependent_MTases_sf"/>
</dbReference>
<name>A0A0B2UVM5_TOXCA</name>
<evidence type="ECO:0000256" key="1">
    <source>
        <dbReference type="ARBA" id="ARBA00007996"/>
    </source>
</evidence>
<dbReference type="OrthoDB" id="10050085at2759"/>
<keyword evidence="2 5" id="KW-0489">Methyltransferase</keyword>
<dbReference type="InterPro" id="IPR000940">
    <property type="entry name" value="NNMT_TEMT_trans"/>
</dbReference>
<dbReference type="GO" id="GO:0008170">
    <property type="term" value="F:N-methyltransferase activity"/>
    <property type="evidence" value="ECO:0007669"/>
    <property type="project" value="TreeGrafter"/>
</dbReference>
<dbReference type="Gene3D" id="3.40.50.150">
    <property type="entry name" value="Vaccinia Virus protein VP39"/>
    <property type="match status" value="1"/>
</dbReference>
<accession>A0A0B2UVM5</accession>
<dbReference type="PANTHER" id="PTHR10867">
    <property type="entry name" value="NNMT/PNMT/TEMT FAMILY MEMBER"/>
    <property type="match status" value="1"/>
</dbReference>
<dbReference type="STRING" id="6265.A0A0B2UVM5"/>
<reference evidence="5 6" key="1">
    <citation type="submission" date="2014-11" db="EMBL/GenBank/DDBJ databases">
        <title>Genetic blueprint of the zoonotic pathogen Toxocara canis.</title>
        <authorList>
            <person name="Zhu X.-Q."/>
            <person name="Korhonen P.K."/>
            <person name="Cai H."/>
            <person name="Young N.D."/>
            <person name="Nejsum P."/>
            <person name="von Samson-Himmelstjerna G."/>
            <person name="Boag P.R."/>
            <person name="Tan P."/>
            <person name="Li Q."/>
            <person name="Min J."/>
            <person name="Yang Y."/>
            <person name="Wang X."/>
            <person name="Fang X."/>
            <person name="Hall R.S."/>
            <person name="Hofmann A."/>
            <person name="Sternberg P.W."/>
            <person name="Jex A.R."/>
            <person name="Gasser R.B."/>
        </authorList>
    </citation>
    <scope>NUCLEOTIDE SEQUENCE [LARGE SCALE GENOMIC DNA]</scope>
    <source>
        <strain evidence="5">PN_DK_2014</strain>
    </source>
</reference>